<keyword evidence="5" id="KW-1185">Reference proteome</keyword>
<dbReference type="GO" id="GO:0004602">
    <property type="term" value="F:glutathione peroxidase activity"/>
    <property type="evidence" value="ECO:0007669"/>
    <property type="project" value="TreeGrafter"/>
</dbReference>
<dbReference type="Gene3D" id="3.40.30.10">
    <property type="entry name" value="Glutaredoxin"/>
    <property type="match status" value="1"/>
</dbReference>
<dbReference type="GO" id="GO:0018845">
    <property type="term" value="F:2-hydroxychromene-2-carboxylate isomerase activity"/>
    <property type="evidence" value="ECO:0007669"/>
    <property type="project" value="UniProtKB-UniRule"/>
</dbReference>
<comment type="similarity">
    <text evidence="1">Belongs to the GST superfamily. NadH family.</text>
</comment>
<dbReference type="SUPFAM" id="SSF52833">
    <property type="entry name" value="Thioredoxin-like"/>
    <property type="match status" value="1"/>
</dbReference>
<evidence type="ECO:0000256" key="1">
    <source>
        <dbReference type="PIRNR" id="PIRNR006386"/>
    </source>
</evidence>
<dbReference type="CDD" id="cd03022">
    <property type="entry name" value="DsbA_HCCA_Iso"/>
    <property type="match status" value="1"/>
</dbReference>
<dbReference type="InterPro" id="IPR014440">
    <property type="entry name" value="HCCAis_GSTk"/>
</dbReference>
<dbReference type="EC" id="5.99.1.4" evidence="1"/>
<dbReference type="PIRSF" id="PIRSF006386">
    <property type="entry name" value="HCCAis_GSTk"/>
    <property type="match status" value="1"/>
</dbReference>
<keyword evidence="1 4" id="KW-0413">Isomerase</keyword>
<dbReference type="Pfam" id="PF01323">
    <property type="entry name" value="DSBA"/>
    <property type="match status" value="1"/>
</dbReference>
<dbReference type="AlphaFoldDB" id="A0A4R9JUK0"/>
<dbReference type="EMBL" id="RQGD01000046">
    <property type="protein sequence ID" value="TGL56503.1"/>
    <property type="molecule type" value="Genomic_DNA"/>
</dbReference>
<feature type="active site" description="Nucleophile" evidence="2">
    <location>
        <position position="13"/>
    </location>
</feature>
<comment type="caution">
    <text evidence="4">The sequence shown here is derived from an EMBL/GenBank/DDBJ whole genome shotgun (WGS) entry which is preliminary data.</text>
</comment>
<evidence type="ECO:0000259" key="3">
    <source>
        <dbReference type="Pfam" id="PF01323"/>
    </source>
</evidence>
<gene>
    <name evidence="4" type="ORF">EHQ58_17960</name>
</gene>
<proteinExistence type="inferred from homology"/>
<dbReference type="PANTHER" id="PTHR42943:SF2">
    <property type="entry name" value="GLUTATHIONE S-TRANSFERASE KAPPA 1"/>
    <property type="match status" value="1"/>
</dbReference>
<organism evidence="4 5">
    <name type="scientific">Leptospira ognonensis</name>
    <dbReference type="NCBI Taxonomy" id="2484945"/>
    <lineage>
        <taxon>Bacteria</taxon>
        <taxon>Pseudomonadati</taxon>
        <taxon>Spirochaetota</taxon>
        <taxon>Spirochaetia</taxon>
        <taxon>Leptospirales</taxon>
        <taxon>Leptospiraceae</taxon>
        <taxon>Leptospira</taxon>
    </lineage>
</organism>
<accession>A0A4R9JUK0</accession>
<dbReference type="OrthoDB" id="8560325at2"/>
<protein>
    <recommendedName>
        <fullName evidence="1">2-hydroxychromene-2-carboxylate isomerase</fullName>
        <ecNumber evidence="1">5.99.1.4</ecNumber>
    </recommendedName>
</protein>
<sequence length="198" mass="23267">MKEKIEFWFDFGSTYSYPAVMRIPMLARRHEIEFVYKPFLLGSIFKKQGWNTSPFLLNLSKGKYMWRDLERICAEEEISFNKPSAFPRNGLLASRIVCSFENENWIDPFIRSVFRENFANDQDISSSLVIAQILRELNLQPDEIFLKAELLETKEKLKLQTERAFDCGIFGAPTFRIGNELFWGNDRLESAIKWSNKV</sequence>
<name>A0A4R9JUK0_9LEPT</name>
<dbReference type="InterPro" id="IPR036249">
    <property type="entry name" value="Thioredoxin-like_sf"/>
</dbReference>
<dbReference type="PANTHER" id="PTHR42943">
    <property type="entry name" value="GLUTATHIONE S-TRANSFERASE KAPPA"/>
    <property type="match status" value="1"/>
</dbReference>
<reference evidence="4" key="1">
    <citation type="journal article" date="2019" name="PLoS Negl. Trop. Dis.">
        <title>Revisiting the worldwide diversity of Leptospira species in the environment.</title>
        <authorList>
            <person name="Vincent A.T."/>
            <person name="Schiettekatte O."/>
            <person name="Bourhy P."/>
            <person name="Veyrier F.J."/>
            <person name="Picardeau M."/>
        </authorList>
    </citation>
    <scope>NUCLEOTIDE SEQUENCE [LARGE SCALE GENOMIC DNA]</scope>
    <source>
        <strain evidence="4">201702476</strain>
    </source>
</reference>
<comment type="catalytic activity">
    <reaction evidence="1">
        <text>2-hydroxychromene-2-carboxylate = (3E)-4-(2-hydroxyphenyl)-2-oxobut-3-enoate</text>
        <dbReference type="Rhea" id="RHEA:27401"/>
        <dbReference type="ChEBI" id="CHEBI:59350"/>
        <dbReference type="ChEBI" id="CHEBI:59353"/>
        <dbReference type="EC" id="5.99.1.4"/>
    </reaction>
</comment>
<dbReference type="InterPro" id="IPR051924">
    <property type="entry name" value="GST_Kappa/NadH"/>
</dbReference>
<feature type="domain" description="DSBA-like thioredoxin" evidence="3">
    <location>
        <begin position="5"/>
        <end position="189"/>
    </location>
</feature>
<dbReference type="Proteomes" id="UP000297693">
    <property type="component" value="Unassembled WGS sequence"/>
</dbReference>
<dbReference type="InterPro" id="IPR001853">
    <property type="entry name" value="DSBA-like_thioredoxin_dom"/>
</dbReference>
<dbReference type="RefSeq" id="WP_135625422.1">
    <property type="nucleotide sequence ID" value="NZ_RQGD01000046.1"/>
</dbReference>
<dbReference type="GO" id="GO:0006749">
    <property type="term" value="P:glutathione metabolic process"/>
    <property type="evidence" value="ECO:0007669"/>
    <property type="project" value="TreeGrafter"/>
</dbReference>
<dbReference type="GO" id="GO:0004364">
    <property type="term" value="F:glutathione transferase activity"/>
    <property type="evidence" value="ECO:0007669"/>
    <property type="project" value="TreeGrafter"/>
</dbReference>
<evidence type="ECO:0000313" key="4">
    <source>
        <dbReference type="EMBL" id="TGL56503.1"/>
    </source>
</evidence>
<evidence type="ECO:0000256" key="2">
    <source>
        <dbReference type="PIRSR" id="PIRSR006386-1"/>
    </source>
</evidence>
<dbReference type="GO" id="GO:1901170">
    <property type="term" value="P:naphthalene catabolic process"/>
    <property type="evidence" value="ECO:0007669"/>
    <property type="project" value="InterPro"/>
</dbReference>
<evidence type="ECO:0000313" key="5">
    <source>
        <dbReference type="Proteomes" id="UP000297693"/>
    </source>
</evidence>
<dbReference type="InterPro" id="IPR044087">
    <property type="entry name" value="NahD-like"/>
</dbReference>